<feature type="region of interest" description="Disordered" evidence="2">
    <location>
        <begin position="631"/>
        <end position="661"/>
    </location>
</feature>
<keyword evidence="4" id="KW-1185">Reference proteome</keyword>
<comment type="caution">
    <text evidence="3">The sequence shown here is derived from an EMBL/GenBank/DDBJ whole genome shotgun (WGS) entry which is preliminary data.</text>
</comment>
<feature type="coiled-coil region" evidence="1">
    <location>
        <begin position="339"/>
        <end position="373"/>
    </location>
</feature>
<feature type="region of interest" description="Disordered" evidence="2">
    <location>
        <begin position="228"/>
        <end position="256"/>
    </location>
</feature>
<evidence type="ECO:0000313" key="3">
    <source>
        <dbReference type="EMBL" id="KAJ0978596.1"/>
    </source>
</evidence>
<dbReference type="Proteomes" id="UP001085076">
    <property type="component" value="Miscellaneous, Linkage group lg03"/>
</dbReference>
<feature type="compositionally biased region" description="Basic and acidic residues" evidence="2">
    <location>
        <begin position="736"/>
        <end position="745"/>
    </location>
</feature>
<proteinExistence type="predicted"/>
<name>A0A9D5CRY1_9LILI</name>
<reference evidence="3" key="2">
    <citation type="journal article" date="2022" name="Hortic Res">
        <title>The genome of Dioscorea zingiberensis sheds light on the biosynthesis, origin and evolution of the medicinally important diosgenin saponins.</title>
        <authorList>
            <person name="Li Y."/>
            <person name="Tan C."/>
            <person name="Li Z."/>
            <person name="Guo J."/>
            <person name="Li S."/>
            <person name="Chen X."/>
            <person name="Wang C."/>
            <person name="Dai X."/>
            <person name="Yang H."/>
            <person name="Song W."/>
            <person name="Hou L."/>
            <person name="Xu J."/>
            <person name="Tong Z."/>
            <person name="Xu A."/>
            <person name="Yuan X."/>
            <person name="Wang W."/>
            <person name="Yang Q."/>
            <person name="Chen L."/>
            <person name="Sun Z."/>
            <person name="Wang K."/>
            <person name="Pan B."/>
            <person name="Chen J."/>
            <person name="Bao Y."/>
            <person name="Liu F."/>
            <person name="Qi X."/>
            <person name="Gang D.R."/>
            <person name="Wen J."/>
            <person name="Li J."/>
        </authorList>
    </citation>
    <scope>NUCLEOTIDE SEQUENCE</scope>
    <source>
        <strain evidence="3">Dzin_1.0</strain>
    </source>
</reference>
<organism evidence="3 4">
    <name type="scientific">Dioscorea zingiberensis</name>
    <dbReference type="NCBI Taxonomy" id="325984"/>
    <lineage>
        <taxon>Eukaryota</taxon>
        <taxon>Viridiplantae</taxon>
        <taxon>Streptophyta</taxon>
        <taxon>Embryophyta</taxon>
        <taxon>Tracheophyta</taxon>
        <taxon>Spermatophyta</taxon>
        <taxon>Magnoliopsida</taxon>
        <taxon>Liliopsida</taxon>
        <taxon>Dioscoreales</taxon>
        <taxon>Dioscoreaceae</taxon>
        <taxon>Dioscorea</taxon>
    </lineage>
</organism>
<reference evidence="3" key="1">
    <citation type="submission" date="2021-03" db="EMBL/GenBank/DDBJ databases">
        <authorList>
            <person name="Li Z."/>
            <person name="Yang C."/>
        </authorList>
    </citation>
    <scope>NUCLEOTIDE SEQUENCE</scope>
    <source>
        <strain evidence="3">Dzin_1.0</strain>
        <tissue evidence="3">Leaf</tissue>
    </source>
</reference>
<dbReference type="PANTHER" id="PTHR23159:SF31">
    <property type="entry name" value="CENTROSOME-ASSOCIATED PROTEIN CEP250 ISOFORM X1"/>
    <property type="match status" value="1"/>
</dbReference>
<feature type="region of interest" description="Disordered" evidence="2">
    <location>
        <begin position="179"/>
        <end position="201"/>
    </location>
</feature>
<keyword evidence="1" id="KW-0175">Coiled coil</keyword>
<protein>
    <submittedName>
        <fullName evidence="3">Uncharacterized protein</fullName>
    </submittedName>
</protein>
<feature type="region of interest" description="Disordered" evidence="2">
    <location>
        <begin position="724"/>
        <end position="745"/>
    </location>
</feature>
<dbReference type="AlphaFoldDB" id="A0A9D5CRY1"/>
<evidence type="ECO:0000313" key="4">
    <source>
        <dbReference type="Proteomes" id="UP001085076"/>
    </source>
</evidence>
<dbReference type="EMBL" id="JAGGNH010000003">
    <property type="protein sequence ID" value="KAJ0978596.1"/>
    <property type="molecule type" value="Genomic_DNA"/>
</dbReference>
<feature type="compositionally biased region" description="Polar residues" evidence="2">
    <location>
        <begin position="187"/>
        <end position="201"/>
    </location>
</feature>
<dbReference type="PANTHER" id="PTHR23159">
    <property type="entry name" value="CENTROSOMAL PROTEIN 2"/>
    <property type="match status" value="1"/>
</dbReference>
<sequence>MLCEVEPSADLFSLLFNLNQDRQSDWFYFGAKSGTAFLGSLPDSIKGWKNKYFFVSNSEGWGFNTKSGTPFTPSGSKAKENPTETDWFKRFKRFKKTALDKSFLSDRRLQECGLYLTLERNMPPRTLAERMLAISQADKSKKRGKEALIVKRRKLTKAADKATSVSVPSAHASLERIIKDVSGPVQEGNTTSSSSLPAISNSDTSIPDVPIVFPHTLPIGSGFDIQIPDRPSVFRSNEPARSEGNTSSGSGPVIHRKKGVTRMVDPNAGDSSAQGSGVKVLTHRRDNVLPVNVNAVRDSLRGWRQGYVKNHLNQINLEESCAHFQWSMASTVLWGDRVVAFCNQNNSEMKTRISQLEEENKKLSKNLLLKDAEITKVGEEKKLTSVELKESQKAYGSLKVEHENLRASLSLSEQAATALRLDLDKCRNEKDSITDENRRLSETISELNHEASIENELKKILQSKLKNAEGERDLLSEQLKAKEVLLSNAQNENMELEAKLAATEKRELSDDEIRRTTSEVYSILSYVHFVDPSVNFHRTPYDEVIEFYFAKCFVTEEQNKDPVAEEVRAEVSAAEKLNPGAIDGDCAAFVSEKDIAVLPPSTSGPCEIPECEKAISDPDPIYKAILAESKHSPENVGGGEKTDHDQKPILPGRDHEASTEDSPTIIEIEDDTPSGTFKVAYVVPSGGIAPVFPSGGGDPIVPCGRRDYEILKFVFTEADRITAPEADSGSRSSTVRRKEDPPEMRQLRSEIQELKAVQEKILHDKAKRSGEALEAKLRAQALQEYAAKYSNWDSV</sequence>
<dbReference type="OrthoDB" id="10690291at2759"/>
<feature type="coiled-coil region" evidence="1">
    <location>
        <begin position="416"/>
        <end position="511"/>
    </location>
</feature>
<feature type="compositionally biased region" description="Basic and acidic residues" evidence="2">
    <location>
        <begin position="640"/>
        <end position="658"/>
    </location>
</feature>
<evidence type="ECO:0000256" key="2">
    <source>
        <dbReference type="SAM" id="MobiDB-lite"/>
    </source>
</evidence>
<evidence type="ECO:0000256" key="1">
    <source>
        <dbReference type="SAM" id="Coils"/>
    </source>
</evidence>
<accession>A0A9D5CRY1</accession>
<gene>
    <name evidence="3" type="ORF">J5N97_014070</name>
</gene>